<organism evidence="2 3">
    <name type="scientific">Actinoallomurus spadix</name>
    <dbReference type="NCBI Taxonomy" id="79912"/>
    <lineage>
        <taxon>Bacteria</taxon>
        <taxon>Bacillati</taxon>
        <taxon>Actinomycetota</taxon>
        <taxon>Actinomycetes</taxon>
        <taxon>Streptosporangiales</taxon>
        <taxon>Thermomonosporaceae</taxon>
        <taxon>Actinoallomurus</taxon>
    </lineage>
</organism>
<reference evidence="2 3" key="1">
    <citation type="journal article" date="2019" name="Int. J. Syst. Evol. Microbiol.">
        <title>The Global Catalogue of Microorganisms (GCM) 10K type strain sequencing project: providing services to taxonomists for standard genome sequencing and annotation.</title>
        <authorList>
            <consortium name="The Broad Institute Genomics Platform"/>
            <consortium name="The Broad Institute Genome Sequencing Center for Infectious Disease"/>
            <person name="Wu L."/>
            <person name="Ma J."/>
        </authorList>
    </citation>
    <scope>NUCLEOTIDE SEQUENCE [LARGE SCALE GENOMIC DNA]</scope>
    <source>
        <strain evidence="2 3">JCM 3146</strain>
    </source>
</reference>
<sequence length="79" mass="8861">MRRARPSPHWSGWVIPKQASDVFGHAHWCEPELQVPQAPCPALPQGPQELPQQNQDISPYAGEPLLEQPILCLRSFVPT</sequence>
<evidence type="ECO:0000313" key="3">
    <source>
        <dbReference type="Proteomes" id="UP001501822"/>
    </source>
</evidence>
<name>A0ABN0WN37_9ACTN</name>
<evidence type="ECO:0000313" key="2">
    <source>
        <dbReference type="EMBL" id="GAA0342360.1"/>
    </source>
</evidence>
<gene>
    <name evidence="2" type="ORF">GCM10010151_34940</name>
</gene>
<evidence type="ECO:0000256" key="1">
    <source>
        <dbReference type="SAM" id="MobiDB-lite"/>
    </source>
</evidence>
<comment type="caution">
    <text evidence="2">The sequence shown here is derived from an EMBL/GenBank/DDBJ whole genome shotgun (WGS) entry which is preliminary data.</text>
</comment>
<proteinExistence type="predicted"/>
<dbReference type="Proteomes" id="UP001501822">
    <property type="component" value="Unassembled WGS sequence"/>
</dbReference>
<dbReference type="EMBL" id="BAAABM010000029">
    <property type="protein sequence ID" value="GAA0342360.1"/>
    <property type="molecule type" value="Genomic_DNA"/>
</dbReference>
<keyword evidence="3" id="KW-1185">Reference proteome</keyword>
<accession>A0ABN0WN37</accession>
<protein>
    <submittedName>
        <fullName evidence="2">Uncharacterized protein</fullName>
    </submittedName>
</protein>
<feature type="region of interest" description="Disordered" evidence="1">
    <location>
        <begin position="40"/>
        <end position="59"/>
    </location>
</feature>